<proteinExistence type="inferred from homology"/>
<keyword evidence="3" id="KW-0675">Receptor</keyword>
<dbReference type="SUPFAM" id="SSF53850">
    <property type="entry name" value="Periplasmic binding protein-like II"/>
    <property type="match status" value="1"/>
</dbReference>
<name>A0A0S3PY59_9BRAD</name>
<dbReference type="InterPro" id="IPR042100">
    <property type="entry name" value="Bug_dom1"/>
</dbReference>
<dbReference type="PIRSF" id="PIRSF017082">
    <property type="entry name" value="YflP"/>
    <property type="match status" value="1"/>
</dbReference>
<dbReference type="EMBL" id="AP014946">
    <property type="protein sequence ID" value="BAT60863.1"/>
    <property type="molecule type" value="Genomic_DNA"/>
</dbReference>
<protein>
    <submittedName>
        <fullName evidence="3">Tripartite tricarboxylate transporter family receptor</fullName>
    </submittedName>
</protein>
<feature type="chain" id="PRO_5006615946" evidence="2">
    <location>
        <begin position="26"/>
        <end position="325"/>
    </location>
</feature>
<feature type="signal peptide" evidence="2">
    <location>
        <begin position="1"/>
        <end position="25"/>
    </location>
</feature>
<accession>A0A0S3PY59</accession>
<dbReference type="OrthoDB" id="7250553at2"/>
<dbReference type="Gene3D" id="3.40.190.150">
    <property type="entry name" value="Bordetella uptake gene, domain 1"/>
    <property type="match status" value="1"/>
</dbReference>
<dbReference type="KEGG" id="vgo:GJW-30_1_03413"/>
<gene>
    <name evidence="3" type="ORF">GJW-30_1_03413</name>
</gene>
<dbReference type="CDD" id="cd13578">
    <property type="entry name" value="PBP2_Bug27"/>
    <property type="match status" value="1"/>
</dbReference>
<evidence type="ECO:0000256" key="2">
    <source>
        <dbReference type="SAM" id="SignalP"/>
    </source>
</evidence>
<keyword evidence="4" id="KW-1185">Reference proteome</keyword>
<sequence>MLRAFTFAIAMSAAVLAQHSAFAQAQNWPNRPVRMIVPYTGGGYTDNMARTVGAKISEAIGQPLVYENRPGANSVIGAEVVAKAAPDGYTFGTVIAGHSANQTLNPKLPFDVVKDFTYVSLMSVAPLMLVARKDLPIKNVKEMIAYAKANPGKLNFASSGIGSAAHLTMELLKAREGLNMQHVPYRGTQPALTDLIGGRVDVMFDTVSAFMSHVEAGTINAIAVTAKGRMPSAPSVPTMGEQGVQDFVTGTWAGIIAPAGTPKAIVDRVAAESKKALADPAMKAQLEKLGYEAVGNTPEEYTAFLKDEVARWGKVIKDADIKLEQ</sequence>
<dbReference type="Proteomes" id="UP000236884">
    <property type="component" value="Chromosome"/>
</dbReference>
<dbReference type="AlphaFoldDB" id="A0A0S3PY59"/>
<evidence type="ECO:0000313" key="4">
    <source>
        <dbReference type="Proteomes" id="UP000236884"/>
    </source>
</evidence>
<reference evidence="3 4" key="1">
    <citation type="submission" date="2015-08" db="EMBL/GenBank/DDBJ databases">
        <title>Investigation of the bacterial diversity of lava forest soil.</title>
        <authorList>
            <person name="Lee J.S."/>
        </authorList>
    </citation>
    <scope>NUCLEOTIDE SEQUENCE [LARGE SCALE GENOMIC DNA]</scope>
    <source>
        <strain evidence="3 4">GJW-30</strain>
    </source>
</reference>
<dbReference type="InterPro" id="IPR005064">
    <property type="entry name" value="BUG"/>
</dbReference>
<evidence type="ECO:0000313" key="3">
    <source>
        <dbReference type="EMBL" id="BAT60863.1"/>
    </source>
</evidence>
<dbReference type="PANTHER" id="PTHR42928:SF5">
    <property type="entry name" value="BLR1237 PROTEIN"/>
    <property type="match status" value="1"/>
</dbReference>
<keyword evidence="2" id="KW-0732">Signal</keyword>
<dbReference type="PANTHER" id="PTHR42928">
    <property type="entry name" value="TRICARBOXYLATE-BINDING PROTEIN"/>
    <property type="match status" value="1"/>
</dbReference>
<dbReference type="RefSeq" id="WP_096357442.1">
    <property type="nucleotide sequence ID" value="NZ_AP014946.1"/>
</dbReference>
<comment type="similarity">
    <text evidence="1">Belongs to the UPF0065 (bug) family.</text>
</comment>
<dbReference type="Pfam" id="PF03401">
    <property type="entry name" value="TctC"/>
    <property type="match status" value="1"/>
</dbReference>
<organism evidence="3 4">
    <name type="scientific">Variibacter gotjawalensis</name>
    <dbReference type="NCBI Taxonomy" id="1333996"/>
    <lineage>
        <taxon>Bacteria</taxon>
        <taxon>Pseudomonadati</taxon>
        <taxon>Pseudomonadota</taxon>
        <taxon>Alphaproteobacteria</taxon>
        <taxon>Hyphomicrobiales</taxon>
        <taxon>Nitrobacteraceae</taxon>
        <taxon>Variibacter</taxon>
    </lineage>
</organism>
<evidence type="ECO:0000256" key="1">
    <source>
        <dbReference type="ARBA" id="ARBA00006987"/>
    </source>
</evidence>
<dbReference type="Gene3D" id="3.40.190.10">
    <property type="entry name" value="Periplasmic binding protein-like II"/>
    <property type="match status" value="1"/>
</dbReference>